<accession>A0A183I5D5</accession>
<evidence type="ECO:0000313" key="2">
    <source>
        <dbReference type="EMBL" id="VDP19707.1"/>
    </source>
</evidence>
<evidence type="ECO:0000256" key="1">
    <source>
        <dbReference type="SAM" id="MobiDB-lite"/>
    </source>
</evidence>
<feature type="compositionally biased region" description="Polar residues" evidence="1">
    <location>
        <begin position="51"/>
        <end position="72"/>
    </location>
</feature>
<name>A0A183I5D5_9BILA</name>
<dbReference type="STRING" id="387005.A0A183I5D5"/>
<gene>
    <name evidence="2" type="ORF">OFLC_LOCUS14947</name>
</gene>
<feature type="region of interest" description="Disordered" evidence="1">
    <location>
        <begin position="257"/>
        <end position="277"/>
    </location>
</feature>
<sequence>MNSVSVLCKISDPLIKIIPPYRHRAESSCSSGSGGGGGGVVQRSVTPKLGTGNTCSGDNSCQTSSTSSPHFNTSELLQNTSLAYGGNYGGIKLATTTSSSITATSFTSNLRTEGPTMLVDPLYRTSLPPPTVDRAMLNAVMSQSLAVHSMHDDICSPPMSSGRSSTAHSTPPPVTAAISLKKDQSIYELPSSSNATVPLPTNVALLGVQKNEVLSTGITEEKDLSNGSLISQLEIKLQSRTNYLPTDNGSVASIGSKTVKRKAADGAEKPKRPRNNKACKSMKALLESVGPLISVIYEQFKAF</sequence>
<protein>
    <submittedName>
        <fullName evidence="2 4">Uncharacterized protein</fullName>
    </submittedName>
</protein>
<proteinExistence type="predicted"/>
<dbReference type="AlphaFoldDB" id="A0A183I5D5"/>
<dbReference type="WBParaSite" id="OFLC_0001495801-mRNA-1">
    <property type="protein sequence ID" value="OFLC_0001495801-mRNA-1"/>
    <property type="gene ID" value="OFLC_0001495801"/>
</dbReference>
<dbReference type="EMBL" id="UZAJ01041394">
    <property type="protein sequence ID" value="VDP19707.1"/>
    <property type="molecule type" value="Genomic_DNA"/>
</dbReference>
<reference evidence="2 3" key="2">
    <citation type="submission" date="2018-11" db="EMBL/GenBank/DDBJ databases">
        <authorList>
            <consortium name="Pathogen Informatics"/>
        </authorList>
    </citation>
    <scope>NUCLEOTIDE SEQUENCE [LARGE SCALE GENOMIC DNA]</scope>
</reference>
<dbReference type="Proteomes" id="UP000267606">
    <property type="component" value="Unassembled WGS sequence"/>
</dbReference>
<feature type="region of interest" description="Disordered" evidence="1">
    <location>
        <begin position="26"/>
        <end position="72"/>
    </location>
</feature>
<evidence type="ECO:0000313" key="4">
    <source>
        <dbReference type="WBParaSite" id="OFLC_0001495801-mRNA-1"/>
    </source>
</evidence>
<evidence type="ECO:0000313" key="3">
    <source>
        <dbReference type="Proteomes" id="UP000267606"/>
    </source>
</evidence>
<reference evidence="4" key="1">
    <citation type="submission" date="2016-06" db="UniProtKB">
        <authorList>
            <consortium name="WormBaseParasite"/>
        </authorList>
    </citation>
    <scope>IDENTIFICATION</scope>
</reference>
<organism evidence="4">
    <name type="scientific">Onchocerca flexuosa</name>
    <dbReference type="NCBI Taxonomy" id="387005"/>
    <lineage>
        <taxon>Eukaryota</taxon>
        <taxon>Metazoa</taxon>
        <taxon>Ecdysozoa</taxon>
        <taxon>Nematoda</taxon>
        <taxon>Chromadorea</taxon>
        <taxon>Rhabditida</taxon>
        <taxon>Spirurina</taxon>
        <taxon>Spiruromorpha</taxon>
        <taxon>Filarioidea</taxon>
        <taxon>Onchocercidae</taxon>
        <taxon>Onchocerca</taxon>
    </lineage>
</organism>
<keyword evidence="3" id="KW-1185">Reference proteome</keyword>